<dbReference type="InterPro" id="IPR012337">
    <property type="entry name" value="RNaseH-like_sf"/>
</dbReference>
<dbReference type="SUPFAM" id="SSF53098">
    <property type="entry name" value="Ribonuclease H-like"/>
    <property type="match status" value="1"/>
</dbReference>
<gene>
    <name evidence="2" type="ORF">MTR67_001779</name>
</gene>
<dbReference type="Proteomes" id="UP001234989">
    <property type="component" value="Chromosome 1"/>
</dbReference>
<feature type="domain" description="Tf2-1-like SH3-like" evidence="1">
    <location>
        <begin position="110"/>
        <end position="171"/>
    </location>
</feature>
<evidence type="ECO:0000313" key="3">
    <source>
        <dbReference type="Proteomes" id="UP001234989"/>
    </source>
</evidence>
<reference evidence="2" key="1">
    <citation type="submission" date="2023-08" db="EMBL/GenBank/DDBJ databases">
        <title>A de novo genome assembly of Solanum verrucosum Schlechtendal, a Mexican diploid species geographically isolated from the other diploid A-genome species in potato relatives.</title>
        <authorList>
            <person name="Hosaka K."/>
        </authorList>
    </citation>
    <scope>NUCLEOTIDE SEQUENCE</scope>
    <source>
        <tissue evidence="2">Young leaves</tissue>
    </source>
</reference>
<sequence>MDIIVGLTCTRWQHYSIWVIVDQMMKLDHFIPIKVSYLAEDYSKFYLSEMVRFHEVPLSTISNRGTQFTSKFWKSFQRGLGTRVKFSTSFHLQTDWQPERRRDLEFDVHNWVYLKISPKKDVMRFGKRGKHIIRYVGPYQILRHFGKVAYELDLPTDLASVHPVFDVSLSKEMCGDLTSIVPLEGLVVK</sequence>
<dbReference type="InterPro" id="IPR056924">
    <property type="entry name" value="SH3_Tf2-1"/>
</dbReference>
<proteinExistence type="predicted"/>
<evidence type="ECO:0000259" key="1">
    <source>
        <dbReference type="Pfam" id="PF24626"/>
    </source>
</evidence>
<dbReference type="AlphaFoldDB" id="A0AAF0T857"/>
<protein>
    <recommendedName>
        <fullName evidence="1">Tf2-1-like SH3-like domain-containing protein</fullName>
    </recommendedName>
</protein>
<dbReference type="GO" id="GO:0003676">
    <property type="term" value="F:nucleic acid binding"/>
    <property type="evidence" value="ECO:0007669"/>
    <property type="project" value="InterPro"/>
</dbReference>
<evidence type="ECO:0000313" key="2">
    <source>
        <dbReference type="EMBL" id="WMV08394.1"/>
    </source>
</evidence>
<dbReference type="Pfam" id="PF24626">
    <property type="entry name" value="SH3_Tf2-1"/>
    <property type="match status" value="1"/>
</dbReference>
<dbReference type="InterPro" id="IPR036397">
    <property type="entry name" value="RNaseH_sf"/>
</dbReference>
<dbReference type="PANTHER" id="PTHR46148">
    <property type="entry name" value="CHROMO DOMAIN-CONTAINING PROTEIN"/>
    <property type="match status" value="1"/>
</dbReference>
<organism evidence="2 3">
    <name type="scientific">Solanum verrucosum</name>
    <dbReference type="NCBI Taxonomy" id="315347"/>
    <lineage>
        <taxon>Eukaryota</taxon>
        <taxon>Viridiplantae</taxon>
        <taxon>Streptophyta</taxon>
        <taxon>Embryophyta</taxon>
        <taxon>Tracheophyta</taxon>
        <taxon>Spermatophyta</taxon>
        <taxon>Magnoliopsida</taxon>
        <taxon>eudicotyledons</taxon>
        <taxon>Gunneridae</taxon>
        <taxon>Pentapetalae</taxon>
        <taxon>asterids</taxon>
        <taxon>lamiids</taxon>
        <taxon>Solanales</taxon>
        <taxon>Solanaceae</taxon>
        <taxon>Solanoideae</taxon>
        <taxon>Solaneae</taxon>
        <taxon>Solanum</taxon>
    </lineage>
</organism>
<name>A0AAF0T857_SOLVR</name>
<keyword evidence="3" id="KW-1185">Reference proteome</keyword>
<accession>A0AAF0T857</accession>
<dbReference type="Gene3D" id="3.30.420.10">
    <property type="entry name" value="Ribonuclease H-like superfamily/Ribonuclease H"/>
    <property type="match status" value="1"/>
</dbReference>
<dbReference type="EMBL" id="CP133612">
    <property type="protein sequence ID" value="WMV08394.1"/>
    <property type="molecule type" value="Genomic_DNA"/>
</dbReference>
<dbReference type="PANTHER" id="PTHR46148:SF58">
    <property type="entry name" value="RETROTRANSPOSON PROTEIN"/>
    <property type="match status" value="1"/>
</dbReference>